<dbReference type="Gramene" id="AET6Gv20830200.1">
    <property type="protein sequence ID" value="AET6Gv20830200.1"/>
    <property type="gene ID" value="AET6Gv20830200"/>
</dbReference>
<feature type="region of interest" description="Disordered" evidence="1">
    <location>
        <begin position="1"/>
        <end position="25"/>
    </location>
</feature>
<accession>A0A453PS53</accession>
<reference evidence="2" key="4">
    <citation type="submission" date="2019-03" db="UniProtKB">
        <authorList>
            <consortium name="EnsemblPlants"/>
        </authorList>
    </citation>
    <scope>IDENTIFICATION</scope>
</reference>
<dbReference type="Proteomes" id="UP000015105">
    <property type="component" value="Chromosome 6D"/>
</dbReference>
<dbReference type="EnsemblPlants" id="AET6Gv20830200.1">
    <property type="protein sequence ID" value="AET6Gv20830200.1"/>
    <property type="gene ID" value="AET6Gv20830200"/>
</dbReference>
<reference evidence="2" key="5">
    <citation type="journal article" date="2021" name="G3 (Bethesda)">
        <title>Aegilops tauschii genome assembly Aet v5.0 features greater sequence contiguity and improved annotation.</title>
        <authorList>
            <person name="Wang L."/>
            <person name="Zhu T."/>
            <person name="Rodriguez J.C."/>
            <person name="Deal K.R."/>
            <person name="Dubcovsky J."/>
            <person name="McGuire P.E."/>
            <person name="Lux T."/>
            <person name="Spannagl M."/>
            <person name="Mayer K.F.X."/>
            <person name="Baldrich P."/>
            <person name="Meyers B.C."/>
            <person name="Huo N."/>
            <person name="Gu Y.Q."/>
            <person name="Zhou H."/>
            <person name="Devos K.M."/>
            <person name="Bennetzen J.L."/>
            <person name="Unver T."/>
            <person name="Budak H."/>
            <person name="Gulick P.J."/>
            <person name="Galiba G."/>
            <person name="Kalapos B."/>
            <person name="Nelson D.R."/>
            <person name="Li P."/>
            <person name="You F.M."/>
            <person name="Luo M.C."/>
            <person name="Dvorak J."/>
        </authorList>
    </citation>
    <scope>NUCLEOTIDE SEQUENCE [LARGE SCALE GENOMIC DNA]</scope>
    <source>
        <strain evidence="2">cv. AL8/78</strain>
    </source>
</reference>
<keyword evidence="3" id="KW-1185">Reference proteome</keyword>
<evidence type="ECO:0000256" key="1">
    <source>
        <dbReference type="SAM" id="MobiDB-lite"/>
    </source>
</evidence>
<dbReference type="AlphaFoldDB" id="A0A453PS53"/>
<evidence type="ECO:0000313" key="3">
    <source>
        <dbReference type="Proteomes" id="UP000015105"/>
    </source>
</evidence>
<reference evidence="2" key="3">
    <citation type="journal article" date="2017" name="Nature">
        <title>Genome sequence of the progenitor of the wheat D genome Aegilops tauschii.</title>
        <authorList>
            <person name="Luo M.C."/>
            <person name="Gu Y.Q."/>
            <person name="Puiu D."/>
            <person name="Wang H."/>
            <person name="Twardziok S.O."/>
            <person name="Deal K.R."/>
            <person name="Huo N."/>
            <person name="Zhu T."/>
            <person name="Wang L."/>
            <person name="Wang Y."/>
            <person name="McGuire P.E."/>
            <person name="Liu S."/>
            <person name="Long H."/>
            <person name="Ramasamy R.K."/>
            <person name="Rodriguez J.C."/>
            <person name="Van S.L."/>
            <person name="Yuan L."/>
            <person name="Wang Z."/>
            <person name="Xia Z."/>
            <person name="Xiao L."/>
            <person name="Anderson O.D."/>
            <person name="Ouyang S."/>
            <person name="Liang Y."/>
            <person name="Zimin A.V."/>
            <person name="Pertea G."/>
            <person name="Qi P."/>
            <person name="Bennetzen J.L."/>
            <person name="Dai X."/>
            <person name="Dawson M.W."/>
            <person name="Muller H.G."/>
            <person name="Kugler K."/>
            <person name="Rivarola-Duarte L."/>
            <person name="Spannagl M."/>
            <person name="Mayer K.F.X."/>
            <person name="Lu F.H."/>
            <person name="Bevan M.W."/>
            <person name="Leroy P."/>
            <person name="Li P."/>
            <person name="You F.M."/>
            <person name="Sun Q."/>
            <person name="Liu Z."/>
            <person name="Lyons E."/>
            <person name="Wicker T."/>
            <person name="Salzberg S.L."/>
            <person name="Devos K.M."/>
            <person name="Dvorak J."/>
        </authorList>
    </citation>
    <scope>NUCLEOTIDE SEQUENCE [LARGE SCALE GENOMIC DNA]</scope>
    <source>
        <strain evidence="2">cv. AL8/78</strain>
    </source>
</reference>
<evidence type="ECO:0000313" key="2">
    <source>
        <dbReference type="EnsemblPlants" id="AET6Gv20830200.1"/>
    </source>
</evidence>
<protein>
    <submittedName>
        <fullName evidence="2">Uncharacterized protein</fullName>
    </submittedName>
</protein>
<organism evidence="2 3">
    <name type="scientific">Aegilops tauschii subsp. strangulata</name>
    <name type="common">Goatgrass</name>
    <dbReference type="NCBI Taxonomy" id="200361"/>
    <lineage>
        <taxon>Eukaryota</taxon>
        <taxon>Viridiplantae</taxon>
        <taxon>Streptophyta</taxon>
        <taxon>Embryophyta</taxon>
        <taxon>Tracheophyta</taxon>
        <taxon>Spermatophyta</taxon>
        <taxon>Magnoliopsida</taxon>
        <taxon>Liliopsida</taxon>
        <taxon>Poales</taxon>
        <taxon>Poaceae</taxon>
        <taxon>BOP clade</taxon>
        <taxon>Pooideae</taxon>
        <taxon>Triticodae</taxon>
        <taxon>Triticeae</taxon>
        <taxon>Triticinae</taxon>
        <taxon>Aegilops</taxon>
    </lineage>
</organism>
<proteinExistence type="predicted"/>
<reference evidence="3" key="2">
    <citation type="journal article" date="2017" name="Nat. Plants">
        <title>The Aegilops tauschii genome reveals multiple impacts of transposons.</title>
        <authorList>
            <person name="Zhao G."/>
            <person name="Zou C."/>
            <person name="Li K."/>
            <person name="Wang K."/>
            <person name="Li T."/>
            <person name="Gao L."/>
            <person name="Zhang X."/>
            <person name="Wang H."/>
            <person name="Yang Z."/>
            <person name="Liu X."/>
            <person name="Jiang W."/>
            <person name="Mao L."/>
            <person name="Kong X."/>
            <person name="Jiao Y."/>
            <person name="Jia J."/>
        </authorList>
    </citation>
    <scope>NUCLEOTIDE SEQUENCE [LARGE SCALE GENOMIC DNA]</scope>
    <source>
        <strain evidence="3">cv. AL8/78</strain>
    </source>
</reference>
<sequence>MAGTKRKAPGSVDLPKARAGEAPPSPAVLAMRRERIKSNLLTFPEAAALDELQLYHAVDRVIRESTPSTATPTAQGMVRLDDKGIIATFEYANWLLSFSADDYPPAGVDPLVWLGERRRMLDGEMKPEKKRDDPDNSRFLVAKMRVDLLTKGYVELPRPYVDYTPPPPTIRARGQPKNATAMVVG</sequence>
<name>A0A453PS53_AEGTS</name>
<reference evidence="3" key="1">
    <citation type="journal article" date="2014" name="Science">
        <title>Ancient hybridizations among the ancestral genomes of bread wheat.</title>
        <authorList>
            <consortium name="International Wheat Genome Sequencing Consortium,"/>
            <person name="Marcussen T."/>
            <person name="Sandve S.R."/>
            <person name="Heier L."/>
            <person name="Spannagl M."/>
            <person name="Pfeifer M."/>
            <person name="Jakobsen K.S."/>
            <person name="Wulff B.B."/>
            <person name="Steuernagel B."/>
            <person name="Mayer K.F."/>
            <person name="Olsen O.A."/>
        </authorList>
    </citation>
    <scope>NUCLEOTIDE SEQUENCE [LARGE SCALE GENOMIC DNA]</scope>
    <source>
        <strain evidence="3">cv. AL8/78</strain>
    </source>
</reference>